<dbReference type="GO" id="GO:0003677">
    <property type="term" value="F:DNA binding"/>
    <property type="evidence" value="ECO:0007669"/>
    <property type="project" value="UniProtKB-KW"/>
</dbReference>
<dbReference type="InterPro" id="IPR006935">
    <property type="entry name" value="Helicase/UvrB_N"/>
</dbReference>
<feature type="domain" description="Helicase ATP-binding" evidence="6">
    <location>
        <begin position="431"/>
        <end position="718"/>
    </location>
</feature>
<reference evidence="9" key="1">
    <citation type="submission" date="2016-07" db="EMBL/GenBank/DDBJ databases">
        <title>Nontailed viruses are major unrecognized killers of bacteria in the ocean.</title>
        <authorList>
            <person name="Kauffman K."/>
            <person name="Hussain F."/>
            <person name="Yang J."/>
            <person name="Arevalo P."/>
            <person name="Brown J."/>
            <person name="Cutler M."/>
            <person name="Kelly L."/>
            <person name="Polz M.F."/>
        </authorList>
    </citation>
    <scope>NUCLEOTIDE SEQUENCE [LARGE SCALE GENOMIC DNA]</scope>
    <source>
        <strain evidence="9">10N.261.48.B5</strain>
    </source>
</reference>
<dbReference type="EMBL" id="MCZF01000266">
    <property type="protein sequence ID" value="PMM42942.1"/>
    <property type="molecule type" value="Genomic_DNA"/>
</dbReference>
<comment type="caution">
    <text evidence="8">The sequence shown here is derived from an EMBL/GenBank/DDBJ whole genome shotgun (WGS) entry which is preliminary data.</text>
</comment>
<dbReference type="RefSeq" id="WP_102553262.1">
    <property type="nucleotide sequence ID" value="NZ_MCZF01000266.1"/>
</dbReference>
<dbReference type="Pfam" id="PF04313">
    <property type="entry name" value="HSDR_N"/>
    <property type="match status" value="1"/>
</dbReference>
<dbReference type="GO" id="GO:0009307">
    <property type="term" value="P:DNA restriction-modification system"/>
    <property type="evidence" value="ECO:0007669"/>
    <property type="project" value="UniProtKB-KW"/>
</dbReference>
<dbReference type="CDD" id="cd18799">
    <property type="entry name" value="SF2_C_EcoAI-like"/>
    <property type="match status" value="1"/>
</dbReference>
<dbReference type="Proteomes" id="UP000235533">
    <property type="component" value="Unassembled WGS sequence"/>
</dbReference>
<dbReference type="SUPFAM" id="SSF52540">
    <property type="entry name" value="P-loop containing nucleoside triphosphate hydrolases"/>
    <property type="match status" value="1"/>
</dbReference>
<organism evidence="8 9">
    <name type="scientific">Vibrio splendidus</name>
    <dbReference type="NCBI Taxonomy" id="29497"/>
    <lineage>
        <taxon>Bacteria</taxon>
        <taxon>Pseudomonadati</taxon>
        <taxon>Pseudomonadota</taxon>
        <taxon>Gammaproteobacteria</taxon>
        <taxon>Vibrionales</taxon>
        <taxon>Vibrionaceae</taxon>
        <taxon>Vibrio</taxon>
    </lineage>
</organism>
<dbReference type="GO" id="GO:0005524">
    <property type="term" value="F:ATP binding"/>
    <property type="evidence" value="ECO:0007669"/>
    <property type="project" value="UniProtKB-KW"/>
</dbReference>
<dbReference type="InterPro" id="IPR050742">
    <property type="entry name" value="Helicase_Restrict-Modif_Enz"/>
</dbReference>
<dbReference type="InterPro" id="IPR013670">
    <property type="entry name" value="EcoEI_R_C_dom"/>
</dbReference>
<dbReference type="Gene3D" id="3.90.1570.30">
    <property type="match status" value="1"/>
</dbReference>
<evidence type="ECO:0000256" key="3">
    <source>
        <dbReference type="ARBA" id="ARBA00022840"/>
    </source>
</evidence>
<keyword evidence="1" id="KW-0547">Nucleotide-binding</keyword>
<evidence type="ECO:0000256" key="1">
    <source>
        <dbReference type="ARBA" id="ARBA00022741"/>
    </source>
</evidence>
<dbReference type="InterPro" id="IPR014001">
    <property type="entry name" value="Helicase_ATP-bd"/>
</dbReference>
<dbReference type="Pfam" id="PF00271">
    <property type="entry name" value="Helicase_C"/>
    <property type="match status" value="1"/>
</dbReference>
<sequence>MASSNFDFLQGVNDTLYAIALSAERNLHQDPHTTLFKVRLLSEEIVGFIAELVKLAPNLSTFDQLKELGNRGFLDDERLTIFHALRKHGNKAAHGYYNNPVAAGHALEISHKAATIYYRVKTGEANFQPAKYVPPVEEQTAELVEQSKKEIARLKEVIKQLEAQQSVELALPHPQFKSLVGFKQQLSVLEANDSMSVEKAKARIRELETQLRERSQEQPTNVDEAEEAKTLKQRVEILKNSRFDLTEEQTRFIIDQQLRDAGWEADSVVLDYRKGVRPEKGRNMAIAEWEMQGQKHRADYVLFVGLIPIAAVEAKRKRINVSGAIAQVERYSREFDPQNIVDLEDEIKPAWIEAGHSESWQGCEGEANYKLPFVFACNGKPFLRQMQEQSGTWFRDCRLASNAKRACQSFMSPAGLLDLLHRDHHKAQQEMVVEPFEYLGLRPYQKKAVIAVEEALSQNKRESLLAMATGTGKTRTIIGLLYRFLKAERFKRILFLVDRSALGDQATEAFDETPLEQKRRLSKIYDIKEMSDKLPEAETRVHVATVQAMVKRLFEDKDSDNDNAVILPVDQYDCIIVDEAHRGYTLDQELGEAELVARDPNLYRSSYRRVLDYFDAVKIGLTATPAAHTAEIFGHPVYTYSYREAVAEDYLIDHETPITYKTRLNQAGIKFNQGEQVDVVDTLSGEVNSVELEDELDFHVENFNRTVINENFDRTVCEALAEDIDPTSQEKTMIFCVTDQHADRVERLLVEALQNVHGDDIPAHAVQKITGSTDKVKQAIRKFKNETFPNVAITVDLLTTGIDVPKICNLVFMRRVKSRILYEQMLGRATRRCDEIGKTVFRIFDPVDLYASLEQVNTMKPVVKRPNITIEQLIDEVSDERNLDLAGSEEGRSFAEDALDELSQKVMRVMRKAQTRAEKDPILKQELESIEQEWGCPADKIHQQLHQAGPKQAAQMLKQHSSLAKRVESVRGMLNGGKKYIISDHEDEFITREQNFSAYSKPEDYLTAFECFIKDNLNSNAALNAVVSKPKELTRAQLKEIRILLDNQDFKEADLQSAWKKTTNRDIAASIVGHIRRAALGEALMPYERRIDMAMDSIYAMHSWTKPQIKWLDRIAKQLKKEIVLQTDDINRSFAQDGGCMGLDKRLNGQLEQVLAALNEHIWQQQG</sequence>
<proteinExistence type="predicted"/>
<keyword evidence="8" id="KW-0540">Nuclease</keyword>
<dbReference type="InterPro" id="IPR001650">
    <property type="entry name" value="Helicase_C-like"/>
</dbReference>
<evidence type="ECO:0000259" key="6">
    <source>
        <dbReference type="PROSITE" id="PS51193"/>
    </source>
</evidence>
<dbReference type="SMART" id="SM00487">
    <property type="entry name" value="DEXDc"/>
    <property type="match status" value="1"/>
</dbReference>
<keyword evidence="3" id="KW-0067">ATP-binding</keyword>
<dbReference type="GO" id="GO:0005829">
    <property type="term" value="C:cytosol"/>
    <property type="evidence" value="ECO:0007669"/>
    <property type="project" value="TreeGrafter"/>
</dbReference>
<dbReference type="PROSITE" id="PS51193">
    <property type="entry name" value="HELICASE_ATP_BIND_2"/>
    <property type="match status" value="1"/>
</dbReference>
<dbReference type="PANTHER" id="PTHR47396:SF1">
    <property type="entry name" value="ATP-DEPENDENT HELICASE IRC3-RELATED"/>
    <property type="match status" value="1"/>
</dbReference>
<evidence type="ECO:0000256" key="2">
    <source>
        <dbReference type="ARBA" id="ARBA00022801"/>
    </source>
</evidence>
<gene>
    <name evidence="8" type="ORF">BCT54_07090</name>
</gene>
<protein>
    <submittedName>
        <fullName evidence="8">Type I restriction-modification system endonuclease</fullName>
    </submittedName>
</protein>
<dbReference type="PANTHER" id="PTHR47396">
    <property type="entry name" value="TYPE I RESTRICTION ENZYME ECOKI R PROTEIN"/>
    <property type="match status" value="1"/>
</dbReference>
<feature type="domain" description="Helicase ATP-binding" evidence="5">
    <location>
        <begin position="454"/>
        <end position="643"/>
    </location>
</feature>
<keyword evidence="2" id="KW-0378">Hydrolase</keyword>
<dbReference type="AlphaFoldDB" id="A0A2N7JMH6"/>
<feature type="coiled-coil region" evidence="4">
    <location>
        <begin position="197"/>
        <end position="248"/>
    </location>
</feature>
<evidence type="ECO:0000313" key="8">
    <source>
        <dbReference type="EMBL" id="PMM42942.1"/>
    </source>
</evidence>
<dbReference type="Gene3D" id="3.40.50.300">
    <property type="entry name" value="P-loop containing nucleotide triphosphate hydrolases"/>
    <property type="match status" value="2"/>
</dbReference>
<dbReference type="InterPro" id="IPR014013">
    <property type="entry name" value="Helic_SF1/SF2_ATP-bd_DinG/Rad3"/>
</dbReference>
<dbReference type="NCBIfam" id="NF008521">
    <property type="entry name" value="PRK11448.1"/>
    <property type="match status" value="1"/>
</dbReference>
<dbReference type="PROSITE" id="PS51194">
    <property type="entry name" value="HELICASE_CTER"/>
    <property type="match status" value="1"/>
</dbReference>
<evidence type="ECO:0000313" key="9">
    <source>
        <dbReference type="Proteomes" id="UP000235533"/>
    </source>
</evidence>
<evidence type="ECO:0000259" key="7">
    <source>
        <dbReference type="PROSITE" id="PS51194"/>
    </source>
</evidence>
<feature type="domain" description="Helicase C-terminal" evidence="7">
    <location>
        <begin position="719"/>
        <end position="881"/>
    </location>
</feature>
<dbReference type="InterPro" id="IPR027417">
    <property type="entry name" value="P-loop_NTPase"/>
</dbReference>
<dbReference type="Pfam" id="PF08463">
    <property type="entry name" value="EcoEI_R_C"/>
    <property type="match status" value="1"/>
</dbReference>
<dbReference type="SMART" id="SM00490">
    <property type="entry name" value="HELICc"/>
    <property type="match status" value="1"/>
</dbReference>
<dbReference type="InterPro" id="IPR007409">
    <property type="entry name" value="Restrct_endonuc_type1_HsdR_N"/>
</dbReference>
<dbReference type="GO" id="GO:0009035">
    <property type="term" value="F:type I site-specific deoxyribonuclease activity"/>
    <property type="evidence" value="ECO:0007669"/>
    <property type="project" value="UniProtKB-EC"/>
</dbReference>
<keyword evidence="8" id="KW-0255">Endonuclease</keyword>
<evidence type="ECO:0000256" key="4">
    <source>
        <dbReference type="SAM" id="Coils"/>
    </source>
</evidence>
<dbReference type="PROSITE" id="PS51192">
    <property type="entry name" value="HELICASE_ATP_BIND_1"/>
    <property type="match status" value="1"/>
</dbReference>
<dbReference type="CDD" id="cd18032">
    <property type="entry name" value="DEXHc_RE_I_III_res"/>
    <property type="match status" value="1"/>
</dbReference>
<name>A0A2N7JMH6_VIBSP</name>
<evidence type="ECO:0000259" key="5">
    <source>
        <dbReference type="PROSITE" id="PS51192"/>
    </source>
</evidence>
<feature type="coiled-coil region" evidence="4">
    <location>
        <begin position="137"/>
        <end position="164"/>
    </location>
</feature>
<accession>A0A2N7JMH6</accession>
<keyword evidence="4" id="KW-0175">Coiled coil</keyword>
<dbReference type="Pfam" id="PF04851">
    <property type="entry name" value="ResIII"/>
    <property type="match status" value="1"/>
</dbReference>